<dbReference type="CDD" id="cd08662">
    <property type="entry name" value="M13"/>
    <property type="match status" value="1"/>
</dbReference>
<comment type="cofactor">
    <cofactor evidence="1">
        <name>Zn(2+)</name>
        <dbReference type="ChEBI" id="CHEBI:29105"/>
    </cofactor>
</comment>
<dbReference type="AlphaFoldDB" id="A0A062V511"/>
<keyword evidence="6" id="KW-0862">Zinc</keyword>
<dbReference type="STRING" id="1280954.HPO_16810"/>
<gene>
    <name evidence="12" type="ORF">HPO_16810</name>
</gene>
<dbReference type="Pfam" id="PF05649">
    <property type="entry name" value="Peptidase_M13_N"/>
    <property type="match status" value="1"/>
</dbReference>
<evidence type="ECO:0000256" key="9">
    <source>
        <dbReference type="SAM" id="SignalP"/>
    </source>
</evidence>
<evidence type="ECO:0000256" key="4">
    <source>
        <dbReference type="ARBA" id="ARBA00022723"/>
    </source>
</evidence>
<feature type="region of interest" description="Disordered" evidence="8">
    <location>
        <begin position="20"/>
        <end position="49"/>
    </location>
</feature>
<dbReference type="GO" id="GO:0005886">
    <property type="term" value="C:plasma membrane"/>
    <property type="evidence" value="ECO:0007669"/>
    <property type="project" value="TreeGrafter"/>
</dbReference>
<evidence type="ECO:0000256" key="1">
    <source>
        <dbReference type="ARBA" id="ARBA00001947"/>
    </source>
</evidence>
<comment type="similarity">
    <text evidence="2">Belongs to the peptidase M13 family.</text>
</comment>
<dbReference type="eggNOG" id="COG3590">
    <property type="taxonomic scope" value="Bacteria"/>
</dbReference>
<organism evidence="12 13">
    <name type="scientific">Hyphomonas polymorpha PS728</name>
    <dbReference type="NCBI Taxonomy" id="1280954"/>
    <lineage>
        <taxon>Bacteria</taxon>
        <taxon>Pseudomonadati</taxon>
        <taxon>Pseudomonadota</taxon>
        <taxon>Alphaproteobacteria</taxon>
        <taxon>Hyphomonadales</taxon>
        <taxon>Hyphomonadaceae</taxon>
        <taxon>Hyphomonas</taxon>
    </lineage>
</organism>
<sequence length="736" mass="80662">MKRLLLGAAVIALTTACATAPASPPETGLVPAETPPASQASDGKYPTPEGLVLSAPDTWGDWGVDLTAFNTAVRPGDDFNTHANGTWIDTIEIPPDRSRYGNFDLLREKSEQRVRLIIEDLAKAGPALDTPEGKIGAYYAAYLDMDAINAAGLEPVKPYFDQIDAIASIEDVSRLTAMVGFASPISGYVFVDDKDPETYIFQMGLSGLGLPDRDYYLKTDEKSVEQRAKYVELLTDLLGKAGYADPAAAAADVMAFETEMAKTHWDRALSRNPEITYNKLSRDEFYAMAGPFPAAIALDTIGVGDQGHFLVAQVPPTREELAEAGISAEDATKLGGGFPAMFRLANATPLDTWKAYLKAHFLIDHADVLPDEIDREVFAFYGTTLRGQPQQRERWKRAVSSTEGVMGEAIGKVFVERYFPPENKAAMDELVANLRKAMAVNLEELTWMSDQTKVKAEEKLDSFNPKIGYPDKFETYETLVVTSNALDNAMAAAKWAMEDNLSDLGTTVDKTKWFMTPQTVNAYYNPAFNEIVFPAAILQPPFFNLSADPAVNYGAIGGVIGHEMGHGFDDQGAKYAPSGALSNWWTPEDQAAFRQLGDALVAQYNGYCPLDDGATCVNGRLTLGENIGDLGGLSMAYKAYQLSLDADGDGVVSADEQAPVIDGLTGDQRFFLGWAQVWRSKYRDEAKRQQLLTDPHSPPEYRINGVVRNLDEWYAAFGVTEDAPLYLPPEQRVRIW</sequence>
<keyword evidence="5" id="KW-0378">Hydrolase</keyword>
<dbReference type="InterPro" id="IPR024079">
    <property type="entry name" value="MetalloPept_cat_dom_sf"/>
</dbReference>
<reference evidence="12 13" key="1">
    <citation type="journal article" date="2014" name="Antonie Van Leeuwenhoek">
        <title>Hyphomonas beringensis sp. nov. and Hyphomonas chukchiensis sp. nov., isolated from surface seawater of the Bering Sea and Chukchi Sea.</title>
        <authorList>
            <person name="Li C."/>
            <person name="Lai Q."/>
            <person name="Li G."/>
            <person name="Dong C."/>
            <person name="Wang J."/>
            <person name="Liao Y."/>
            <person name="Shao Z."/>
        </authorList>
    </citation>
    <scope>NUCLEOTIDE SEQUENCE [LARGE SCALE GENOMIC DNA]</scope>
    <source>
        <strain evidence="12 13">PS728</strain>
    </source>
</reference>
<evidence type="ECO:0000256" key="7">
    <source>
        <dbReference type="ARBA" id="ARBA00023049"/>
    </source>
</evidence>
<evidence type="ECO:0000256" key="3">
    <source>
        <dbReference type="ARBA" id="ARBA00022670"/>
    </source>
</evidence>
<dbReference type="PANTHER" id="PTHR11733:SF167">
    <property type="entry name" value="FI17812P1-RELATED"/>
    <property type="match status" value="1"/>
</dbReference>
<dbReference type="EMBL" id="ARYM01000026">
    <property type="protein sequence ID" value="KCZ97056.1"/>
    <property type="molecule type" value="Genomic_DNA"/>
</dbReference>
<comment type="caution">
    <text evidence="12">The sequence shown here is derived from an EMBL/GenBank/DDBJ whole genome shotgun (WGS) entry which is preliminary data.</text>
</comment>
<evidence type="ECO:0000313" key="13">
    <source>
        <dbReference type="Proteomes" id="UP000027100"/>
    </source>
</evidence>
<dbReference type="InterPro" id="IPR042089">
    <property type="entry name" value="Peptidase_M13_dom_2"/>
</dbReference>
<evidence type="ECO:0000256" key="2">
    <source>
        <dbReference type="ARBA" id="ARBA00007357"/>
    </source>
</evidence>
<dbReference type="GO" id="GO:0046872">
    <property type="term" value="F:metal ion binding"/>
    <property type="evidence" value="ECO:0007669"/>
    <property type="project" value="UniProtKB-KW"/>
</dbReference>
<dbReference type="GO" id="GO:0004222">
    <property type="term" value="F:metalloendopeptidase activity"/>
    <property type="evidence" value="ECO:0007669"/>
    <property type="project" value="InterPro"/>
</dbReference>
<keyword evidence="13" id="KW-1185">Reference proteome</keyword>
<evidence type="ECO:0000256" key="8">
    <source>
        <dbReference type="SAM" id="MobiDB-lite"/>
    </source>
</evidence>
<evidence type="ECO:0000256" key="5">
    <source>
        <dbReference type="ARBA" id="ARBA00022801"/>
    </source>
</evidence>
<dbReference type="PANTHER" id="PTHR11733">
    <property type="entry name" value="ZINC METALLOPROTEASE FAMILY M13 NEPRILYSIN-RELATED"/>
    <property type="match status" value="1"/>
</dbReference>
<dbReference type="GO" id="GO:0016485">
    <property type="term" value="P:protein processing"/>
    <property type="evidence" value="ECO:0007669"/>
    <property type="project" value="TreeGrafter"/>
</dbReference>
<accession>A0A062V511</accession>
<dbReference type="PATRIC" id="fig|1280954.3.peg.3394"/>
<evidence type="ECO:0000313" key="12">
    <source>
        <dbReference type="EMBL" id="KCZ97056.1"/>
    </source>
</evidence>
<dbReference type="InterPro" id="IPR000718">
    <property type="entry name" value="Peptidase_M13"/>
</dbReference>
<dbReference type="Proteomes" id="UP000027100">
    <property type="component" value="Unassembled WGS sequence"/>
</dbReference>
<keyword evidence="4" id="KW-0479">Metal-binding</keyword>
<dbReference type="PROSITE" id="PS51885">
    <property type="entry name" value="NEPRILYSIN"/>
    <property type="match status" value="1"/>
</dbReference>
<feature type="domain" description="Peptidase M13 C-terminal" evidence="10">
    <location>
        <begin position="521"/>
        <end position="733"/>
    </location>
</feature>
<keyword evidence="7" id="KW-0482">Metalloprotease</keyword>
<feature type="domain" description="Peptidase M13 N-terminal" evidence="11">
    <location>
        <begin position="75"/>
        <end position="470"/>
    </location>
</feature>
<dbReference type="InterPro" id="IPR018497">
    <property type="entry name" value="Peptidase_M13_C"/>
</dbReference>
<dbReference type="InterPro" id="IPR008753">
    <property type="entry name" value="Peptidase_M13_N"/>
</dbReference>
<dbReference type="PROSITE" id="PS51257">
    <property type="entry name" value="PROKAR_LIPOPROTEIN"/>
    <property type="match status" value="1"/>
</dbReference>
<dbReference type="RefSeq" id="WP_035601391.1">
    <property type="nucleotide sequence ID" value="NZ_ARYM01000026.1"/>
</dbReference>
<feature type="chain" id="PRO_5001615030" evidence="9">
    <location>
        <begin position="23"/>
        <end position="736"/>
    </location>
</feature>
<protein>
    <submittedName>
        <fullName evidence="12">M13 family peptidase</fullName>
    </submittedName>
</protein>
<keyword evidence="9" id="KW-0732">Signal</keyword>
<dbReference type="OrthoDB" id="9775677at2"/>
<dbReference type="Gene3D" id="1.10.1380.10">
    <property type="entry name" value="Neutral endopeptidase , domain2"/>
    <property type="match status" value="1"/>
</dbReference>
<name>A0A062V511_9PROT</name>
<evidence type="ECO:0000259" key="10">
    <source>
        <dbReference type="Pfam" id="PF01431"/>
    </source>
</evidence>
<keyword evidence="3" id="KW-0645">Protease</keyword>
<proteinExistence type="inferred from homology"/>
<dbReference type="Pfam" id="PF01431">
    <property type="entry name" value="Peptidase_M13"/>
    <property type="match status" value="1"/>
</dbReference>
<evidence type="ECO:0000256" key="6">
    <source>
        <dbReference type="ARBA" id="ARBA00022833"/>
    </source>
</evidence>
<dbReference type="SUPFAM" id="SSF55486">
    <property type="entry name" value="Metalloproteases ('zincins'), catalytic domain"/>
    <property type="match status" value="1"/>
</dbReference>
<evidence type="ECO:0000259" key="11">
    <source>
        <dbReference type="Pfam" id="PF05649"/>
    </source>
</evidence>
<dbReference type="PRINTS" id="PR00786">
    <property type="entry name" value="NEPRILYSIN"/>
</dbReference>
<dbReference type="Gene3D" id="3.40.390.10">
    <property type="entry name" value="Collagenase (Catalytic Domain)"/>
    <property type="match status" value="1"/>
</dbReference>
<feature type="signal peptide" evidence="9">
    <location>
        <begin position="1"/>
        <end position="22"/>
    </location>
</feature>